<protein>
    <submittedName>
        <fullName evidence="2">Glycosyltransferase involved in cell wall biosynthesis</fullName>
    </submittedName>
</protein>
<dbReference type="PANTHER" id="PTHR43685">
    <property type="entry name" value="GLYCOSYLTRANSFERASE"/>
    <property type="match status" value="1"/>
</dbReference>
<dbReference type="InterPro" id="IPR001173">
    <property type="entry name" value="Glyco_trans_2-like"/>
</dbReference>
<gene>
    <name evidence="2" type="ORF">C7389_106203</name>
</gene>
<dbReference type="Pfam" id="PF00535">
    <property type="entry name" value="Glycos_transf_2"/>
    <property type="match status" value="1"/>
</dbReference>
<sequence length="308" mass="34486">MENIPKVSVCIPTYNGARYLPGAIASVLAQTYQDFEVVIVDNASSDSSAELLTELAKQSEKIHVFHNARNLGLAGNLNRCAELARGQFIKYLCVDDLLLPDCLALLVQGLQAHPEAVLACGGRISITDEGKAFGLRHYAAQDGVVPGNMVMSRCLYSRNYIGEPTAVLFRKPDMQFGFREELPQLMDMELWLRMLQTGSLLNIAAPVCSIRFHAGQMTLKNIRSGALVQDNVRVFTEFSNRTDLQVTPMLALRHKILMTYRVWVSRKFITAQTKRDVLRRFGSRLAYPFMPILSSLLLAKRKFSKKTG</sequence>
<dbReference type="Proteomes" id="UP000295129">
    <property type="component" value="Unassembled WGS sequence"/>
</dbReference>
<keyword evidence="2" id="KW-0808">Transferase</keyword>
<dbReference type="PANTHER" id="PTHR43685:SF11">
    <property type="entry name" value="GLYCOSYLTRANSFERASE TAGX-RELATED"/>
    <property type="match status" value="1"/>
</dbReference>
<accession>A0A4R6E3W3</accession>
<dbReference type="CDD" id="cd00761">
    <property type="entry name" value="Glyco_tranf_GTA_type"/>
    <property type="match status" value="1"/>
</dbReference>
<name>A0A4R6E3W3_9RHOO</name>
<comment type="caution">
    <text evidence="2">The sequence shown here is derived from an EMBL/GenBank/DDBJ whole genome shotgun (WGS) entry which is preliminary data.</text>
</comment>
<evidence type="ECO:0000259" key="1">
    <source>
        <dbReference type="Pfam" id="PF00535"/>
    </source>
</evidence>
<dbReference type="SUPFAM" id="SSF53448">
    <property type="entry name" value="Nucleotide-diphospho-sugar transferases"/>
    <property type="match status" value="1"/>
</dbReference>
<reference evidence="2 3" key="1">
    <citation type="submission" date="2019-03" db="EMBL/GenBank/DDBJ databases">
        <title>Genomic Encyclopedia of Type Strains, Phase IV (KMG-IV): sequencing the most valuable type-strain genomes for metagenomic binning, comparative biology and taxonomic classification.</title>
        <authorList>
            <person name="Goeker M."/>
        </authorList>
    </citation>
    <scope>NUCLEOTIDE SEQUENCE [LARGE SCALE GENOMIC DNA]</scope>
    <source>
        <strain evidence="2 3">DSM 12121</strain>
    </source>
</reference>
<dbReference type="InterPro" id="IPR050834">
    <property type="entry name" value="Glycosyltransf_2"/>
</dbReference>
<dbReference type="Gene3D" id="3.90.550.10">
    <property type="entry name" value="Spore Coat Polysaccharide Biosynthesis Protein SpsA, Chain A"/>
    <property type="match status" value="1"/>
</dbReference>
<keyword evidence="3" id="KW-1185">Reference proteome</keyword>
<feature type="domain" description="Glycosyltransferase 2-like" evidence="1">
    <location>
        <begin position="8"/>
        <end position="170"/>
    </location>
</feature>
<dbReference type="EMBL" id="SNVV01000006">
    <property type="protein sequence ID" value="TDN52503.1"/>
    <property type="molecule type" value="Genomic_DNA"/>
</dbReference>
<evidence type="ECO:0000313" key="2">
    <source>
        <dbReference type="EMBL" id="TDN52503.1"/>
    </source>
</evidence>
<dbReference type="GO" id="GO:0016740">
    <property type="term" value="F:transferase activity"/>
    <property type="evidence" value="ECO:0007669"/>
    <property type="project" value="UniProtKB-KW"/>
</dbReference>
<dbReference type="InterPro" id="IPR029044">
    <property type="entry name" value="Nucleotide-diphossugar_trans"/>
</dbReference>
<organism evidence="2 3">
    <name type="scientific">Azoarcus indigens</name>
    <dbReference type="NCBI Taxonomy" id="29545"/>
    <lineage>
        <taxon>Bacteria</taxon>
        <taxon>Pseudomonadati</taxon>
        <taxon>Pseudomonadota</taxon>
        <taxon>Betaproteobacteria</taxon>
        <taxon>Rhodocyclales</taxon>
        <taxon>Zoogloeaceae</taxon>
        <taxon>Azoarcus</taxon>
    </lineage>
</organism>
<proteinExistence type="predicted"/>
<dbReference type="RefSeq" id="WP_162851707.1">
    <property type="nucleotide sequence ID" value="NZ_SNVV01000006.1"/>
</dbReference>
<evidence type="ECO:0000313" key="3">
    <source>
        <dbReference type="Proteomes" id="UP000295129"/>
    </source>
</evidence>
<dbReference type="AlphaFoldDB" id="A0A4R6E3W3"/>